<dbReference type="RefSeq" id="XP_007326828.1">
    <property type="nucleotide sequence ID" value="XM_007326766.1"/>
</dbReference>
<protein>
    <submittedName>
        <fullName evidence="2">Uncharacterized protein</fullName>
    </submittedName>
</protein>
<feature type="compositionally biased region" description="Basic and acidic residues" evidence="1">
    <location>
        <begin position="178"/>
        <end position="189"/>
    </location>
</feature>
<dbReference type="AlphaFoldDB" id="K5X505"/>
<dbReference type="OrthoDB" id="3070254at2759"/>
<feature type="compositionally biased region" description="Low complexity" evidence="1">
    <location>
        <begin position="238"/>
        <end position="253"/>
    </location>
</feature>
<dbReference type="EMBL" id="JH971386">
    <property type="protein sequence ID" value="EKM82946.1"/>
    <property type="molecule type" value="Genomic_DNA"/>
</dbReference>
<name>K5X505_AGABU</name>
<dbReference type="GeneID" id="18823301"/>
<gene>
    <name evidence="2" type="ORF">AGABI1DRAFT_111477</name>
</gene>
<evidence type="ECO:0000256" key="1">
    <source>
        <dbReference type="SAM" id="MobiDB-lite"/>
    </source>
</evidence>
<feature type="compositionally biased region" description="Polar residues" evidence="1">
    <location>
        <begin position="207"/>
        <end position="231"/>
    </location>
</feature>
<reference evidence="3" key="1">
    <citation type="journal article" date="2012" name="Proc. Natl. Acad. Sci. U.S.A.">
        <title>Genome sequence of the button mushroom Agaricus bisporus reveals mechanisms governing adaptation to a humic-rich ecological niche.</title>
        <authorList>
            <person name="Morin E."/>
            <person name="Kohler A."/>
            <person name="Baker A.R."/>
            <person name="Foulongne-Oriol M."/>
            <person name="Lombard V."/>
            <person name="Nagy L.G."/>
            <person name="Ohm R.A."/>
            <person name="Patyshakuliyeva A."/>
            <person name="Brun A."/>
            <person name="Aerts A.L."/>
            <person name="Bailey A.M."/>
            <person name="Billette C."/>
            <person name="Coutinho P.M."/>
            <person name="Deakin G."/>
            <person name="Doddapaneni H."/>
            <person name="Floudas D."/>
            <person name="Grimwood J."/>
            <person name="Hilden K."/>
            <person name="Kuees U."/>
            <person name="LaButti K.M."/>
            <person name="Lapidus A."/>
            <person name="Lindquist E.A."/>
            <person name="Lucas S.M."/>
            <person name="Murat C."/>
            <person name="Riley R.W."/>
            <person name="Salamov A.A."/>
            <person name="Schmutz J."/>
            <person name="Subramanian V."/>
            <person name="Woesten H.A.B."/>
            <person name="Xu J."/>
            <person name="Eastwood D.C."/>
            <person name="Foster G.D."/>
            <person name="Sonnenberg A.S."/>
            <person name="Cullen D."/>
            <person name="de Vries R.P."/>
            <person name="Lundell T."/>
            <person name="Hibbett D.S."/>
            <person name="Henrissat B."/>
            <person name="Burton K.S."/>
            <person name="Kerrigan R.W."/>
            <person name="Challen M.P."/>
            <person name="Grigoriev I.V."/>
            <person name="Martin F."/>
        </authorList>
    </citation>
    <scope>NUCLEOTIDE SEQUENCE [LARGE SCALE GENOMIC DNA]</scope>
    <source>
        <strain evidence="3">JB137-S8 / ATCC MYA-4627 / FGSC 10392</strain>
    </source>
</reference>
<proteinExistence type="predicted"/>
<feature type="compositionally biased region" description="Polar residues" evidence="1">
    <location>
        <begin position="135"/>
        <end position="152"/>
    </location>
</feature>
<sequence length="324" mass="35842">MLGSDGLVLPSRKQSADSQSIVDALGDADEFTDDELDLGPMGIVPEEAEEDDDLGYELGLAHESRPPPEPYSEVGDDSDIIEVFKLRRQSMRAAHTYDDLHETLQSPAELNKSSLRFRATKAFHSLRGAVRPSPALSNTTQDSSKTVATSNAEPLRPRTKLRPKPRVQDIFNPIENKTQTEKSDTDQQSRRPSSRLARIITPRLRQRPSNIAVTATSPEPSTHSATVSPVFQQEPVRSYTPSQHSSSSIQTQHAFEPDAGSTPNLSQNFQLGNRCFSPPMPHQTLPRSFSPTPVSRSISPVPSTSQASGRFSIRKLQRIFRVKH</sequence>
<feature type="region of interest" description="Disordered" evidence="1">
    <location>
        <begin position="285"/>
        <end position="310"/>
    </location>
</feature>
<dbReference type="InParanoid" id="K5X505"/>
<feature type="compositionally biased region" description="Polar residues" evidence="1">
    <location>
        <begin position="285"/>
        <end position="309"/>
    </location>
</feature>
<accession>K5X505</accession>
<evidence type="ECO:0000313" key="3">
    <source>
        <dbReference type="Proteomes" id="UP000008493"/>
    </source>
</evidence>
<evidence type="ECO:0000313" key="2">
    <source>
        <dbReference type="EMBL" id="EKM82946.1"/>
    </source>
</evidence>
<dbReference type="KEGG" id="abp:AGABI1DRAFT111477"/>
<organism evidence="2 3">
    <name type="scientific">Agaricus bisporus var. burnettii (strain JB137-S8 / ATCC MYA-4627 / FGSC 10392)</name>
    <name type="common">White button mushroom</name>
    <dbReference type="NCBI Taxonomy" id="597362"/>
    <lineage>
        <taxon>Eukaryota</taxon>
        <taxon>Fungi</taxon>
        <taxon>Dikarya</taxon>
        <taxon>Basidiomycota</taxon>
        <taxon>Agaricomycotina</taxon>
        <taxon>Agaricomycetes</taxon>
        <taxon>Agaricomycetidae</taxon>
        <taxon>Agaricales</taxon>
        <taxon>Agaricineae</taxon>
        <taxon>Agaricaceae</taxon>
        <taxon>Agaricus</taxon>
    </lineage>
</organism>
<feature type="region of interest" description="Disordered" evidence="1">
    <location>
        <begin position="128"/>
        <end position="268"/>
    </location>
</feature>
<dbReference type="Proteomes" id="UP000008493">
    <property type="component" value="Unassembled WGS sequence"/>
</dbReference>
<dbReference type="HOGENOM" id="CLU_857822_0_0_1"/>
<keyword evidence="3" id="KW-1185">Reference proteome</keyword>